<evidence type="ECO:0000313" key="1">
    <source>
        <dbReference type="EMBL" id="KAK7475487.1"/>
    </source>
</evidence>
<name>A0ABD0JM01_9CAEN</name>
<organism evidence="1 2">
    <name type="scientific">Batillaria attramentaria</name>
    <dbReference type="NCBI Taxonomy" id="370345"/>
    <lineage>
        <taxon>Eukaryota</taxon>
        <taxon>Metazoa</taxon>
        <taxon>Spiralia</taxon>
        <taxon>Lophotrochozoa</taxon>
        <taxon>Mollusca</taxon>
        <taxon>Gastropoda</taxon>
        <taxon>Caenogastropoda</taxon>
        <taxon>Sorbeoconcha</taxon>
        <taxon>Cerithioidea</taxon>
        <taxon>Batillariidae</taxon>
        <taxon>Batillaria</taxon>
    </lineage>
</organism>
<dbReference type="EMBL" id="JACVVK020000404">
    <property type="protein sequence ID" value="KAK7475487.1"/>
    <property type="molecule type" value="Genomic_DNA"/>
</dbReference>
<comment type="caution">
    <text evidence="1">The sequence shown here is derived from an EMBL/GenBank/DDBJ whole genome shotgun (WGS) entry which is preliminary data.</text>
</comment>
<gene>
    <name evidence="1" type="ORF">BaRGS_00033243</name>
</gene>
<sequence>MMTVWVSERWPGIASTSNTTFFNHSATLHGTGHVRERQLSTRSSPKQGRGSLRLVRELRRHGDIRTCQRTTGSVFSTSPKFT</sequence>
<protein>
    <submittedName>
        <fullName evidence="1">Uncharacterized protein</fullName>
    </submittedName>
</protein>
<proteinExistence type="predicted"/>
<dbReference type="AlphaFoldDB" id="A0ABD0JM01"/>
<reference evidence="1 2" key="1">
    <citation type="journal article" date="2023" name="Sci. Data">
        <title>Genome assembly of the Korean intertidal mud-creeper Batillaria attramentaria.</title>
        <authorList>
            <person name="Patra A.K."/>
            <person name="Ho P.T."/>
            <person name="Jun S."/>
            <person name="Lee S.J."/>
            <person name="Kim Y."/>
            <person name="Won Y.J."/>
        </authorList>
    </citation>
    <scope>NUCLEOTIDE SEQUENCE [LARGE SCALE GENOMIC DNA]</scope>
    <source>
        <strain evidence="1">Wonlab-2016</strain>
    </source>
</reference>
<keyword evidence="2" id="KW-1185">Reference proteome</keyword>
<dbReference type="Proteomes" id="UP001519460">
    <property type="component" value="Unassembled WGS sequence"/>
</dbReference>
<accession>A0ABD0JM01</accession>
<evidence type="ECO:0000313" key="2">
    <source>
        <dbReference type="Proteomes" id="UP001519460"/>
    </source>
</evidence>